<organism evidence="3 4">
    <name type="scientific">Exidia glandulosa HHB12029</name>
    <dbReference type="NCBI Taxonomy" id="1314781"/>
    <lineage>
        <taxon>Eukaryota</taxon>
        <taxon>Fungi</taxon>
        <taxon>Dikarya</taxon>
        <taxon>Basidiomycota</taxon>
        <taxon>Agaricomycotina</taxon>
        <taxon>Agaricomycetes</taxon>
        <taxon>Auriculariales</taxon>
        <taxon>Exidiaceae</taxon>
        <taxon>Exidia</taxon>
    </lineage>
</organism>
<dbReference type="Pfam" id="PF00106">
    <property type="entry name" value="adh_short"/>
    <property type="match status" value="1"/>
</dbReference>
<dbReference type="Gene3D" id="3.40.50.720">
    <property type="entry name" value="NAD(P)-binding Rossmann-like Domain"/>
    <property type="match status" value="1"/>
</dbReference>
<dbReference type="EMBL" id="KV425969">
    <property type="protein sequence ID" value="KZV94656.1"/>
    <property type="molecule type" value="Genomic_DNA"/>
</dbReference>
<dbReference type="OrthoDB" id="191139at2759"/>
<gene>
    <name evidence="3" type="ORF">EXIGLDRAFT_672904</name>
</gene>
<evidence type="ECO:0000256" key="1">
    <source>
        <dbReference type="ARBA" id="ARBA00006484"/>
    </source>
</evidence>
<evidence type="ECO:0000313" key="4">
    <source>
        <dbReference type="Proteomes" id="UP000077266"/>
    </source>
</evidence>
<keyword evidence="2" id="KW-0560">Oxidoreductase</keyword>
<accession>A0A165JCP7</accession>
<evidence type="ECO:0000256" key="2">
    <source>
        <dbReference type="ARBA" id="ARBA00023002"/>
    </source>
</evidence>
<dbReference type="GO" id="GO:0016491">
    <property type="term" value="F:oxidoreductase activity"/>
    <property type="evidence" value="ECO:0007669"/>
    <property type="project" value="UniProtKB-KW"/>
</dbReference>
<protein>
    <submittedName>
        <fullName evidence="3">Oxidoreductase</fullName>
    </submittedName>
</protein>
<dbReference type="AlphaFoldDB" id="A0A165JCP7"/>
<dbReference type="InParanoid" id="A0A165JCP7"/>
<dbReference type="InterPro" id="IPR036291">
    <property type="entry name" value="NAD(P)-bd_dom_sf"/>
</dbReference>
<sequence>MSPLQSFGFSTTADEVANVFADRIKGRVFLVTGPSPNGIGDATARALARGHPAALLLVGRNPMKYAPVVDAIHTIDSSISVSVYGIDFGSLTSVRNGAQKILGENKRIDVLINSAGTAGMPLTYTADGIEETFSTNYVGHFLLTNLLMPALKRSEETRVVNVSSVAAFAASGDYTDFNFKNEPSRYTWEVAYRQSKLVSLLQHHTSRTAPHTSQANIHFTRALAKRGIVSFALQPGLIWDSNLYPVLSDEQMELIKSRVKDNNLQSKTPSQGASTSLVAALDPDLARLSGSYLDDCQVAEMSEAAKKESAAEELWTLSETLVGQEFRF</sequence>
<dbReference type="Proteomes" id="UP000077266">
    <property type="component" value="Unassembled WGS sequence"/>
</dbReference>
<comment type="similarity">
    <text evidence="1">Belongs to the short-chain dehydrogenases/reductases (SDR) family.</text>
</comment>
<dbReference type="PANTHER" id="PTHR24320">
    <property type="entry name" value="RETINOL DEHYDROGENASE"/>
    <property type="match status" value="1"/>
</dbReference>
<name>A0A165JCP7_EXIGL</name>
<evidence type="ECO:0000313" key="3">
    <source>
        <dbReference type="EMBL" id="KZV94656.1"/>
    </source>
</evidence>
<dbReference type="SUPFAM" id="SSF51735">
    <property type="entry name" value="NAD(P)-binding Rossmann-fold domains"/>
    <property type="match status" value="1"/>
</dbReference>
<keyword evidence="4" id="KW-1185">Reference proteome</keyword>
<dbReference type="STRING" id="1314781.A0A165JCP7"/>
<dbReference type="PANTHER" id="PTHR24320:SF283">
    <property type="entry name" value="RETINOL DEHYDROGENASE 11"/>
    <property type="match status" value="1"/>
</dbReference>
<dbReference type="PRINTS" id="PR00081">
    <property type="entry name" value="GDHRDH"/>
</dbReference>
<dbReference type="InterPro" id="IPR002347">
    <property type="entry name" value="SDR_fam"/>
</dbReference>
<reference evidence="3 4" key="1">
    <citation type="journal article" date="2016" name="Mol. Biol. Evol.">
        <title>Comparative Genomics of Early-Diverging Mushroom-Forming Fungi Provides Insights into the Origins of Lignocellulose Decay Capabilities.</title>
        <authorList>
            <person name="Nagy L.G."/>
            <person name="Riley R."/>
            <person name="Tritt A."/>
            <person name="Adam C."/>
            <person name="Daum C."/>
            <person name="Floudas D."/>
            <person name="Sun H."/>
            <person name="Yadav J.S."/>
            <person name="Pangilinan J."/>
            <person name="Larsson K.H."/>
            <person name="Matsuura K."/>
            <person name="Barry K."/>
            <person name="Labutti K."/>
            <person name="Kuo R."/>
            <person name="Ohm R.A."/>
            <person name="Bhattacharya S.S."/>
            <person name="Shirouzu T."/>
            <person name="Yoshinaga Y."/>
            <person name="Martin F.M."/>
            <person name="Grigoriev I.V."/>
            <person name="Hibbett D.S."/>
        </authorList>
    </citation>
    <scope>NUCLEOTIDE SEQUENCE [LARGE SCALE GENOMIC DNA]</scope>
    <source>
        <strain evidence="3 4">HHB12029</strain>
    </source>
</reference>
<proteinExistence type="inferred from homology"/>